<dbReference type="OrthoDB" id="5807748at2759"/>
<feature type="region of interest" description="Disordered" evidence="1">
    <location>
        <begin position="107"/>
        <end position="135"/>
    </location>
</feature>
<evidence type="ECO:0000313" key="3">
    <source>
        <dbReference type="Proteomes" id="UP000271098"/>
    </source>
</evidence>
<dbReference type="GO" id="GO:0003723">
    <property type="term" value="F:RNA binding"/>
    <property type="evidence" value="ECO:0007669"/>
    <property type="project" value="TreeGrafter"/>
</dbReference>
<dbReference type="WBParaSite" id="GPUH_0001622801-mRNA-1">
    <property type="protein sequence ID" value="GPUH_0001622801-mRNA-1"/>
    <property type="gene ID" value="GPUH_0001622801"/>
</dbReference>
<feature type="compositionally biased region" description="Low complexity" evidence="1">
    <location>
        <begin position="241"/>
        <end position="257"/>
    </location>
</feature>
<dbReference type="EMBL" id="UYRT01083438">
    <property type="protein sequence ID" value="VDN27449.1"/>
    <property type="molecule type" value="Genomic_DNA"/>
</dbReference>
<dbReference type="GO" id="GO:0000381">
    <property type="term" value="P:regulation of alternative mRNA splicing, via spliceosome"/>
    <property type="evidence" value="ECO:0007669"/>
    <property type="project" value="TreeGrafter"/>
</dbReference>
<dbReference type="InterPro" id="IPR012677">
    <property type="entry name" value="Nucleotide-bd_a/b_plait_sf"/>
</dbReference>
<dbReference type="GO" id="GO:0006376">
    <property type="term" value="P:mRNA splice site recognition"/>
    <property type="evidence" value="ECO:0007669"/>
    <property type="project" value="TreeGrafter"/>
</dbReference>
<reference evidence="4" key="1">
    <citation type="submission" date="2016-06" db="UniProtKB">
        <authorList>
            <consortium name="WormBaseParasite"/>
        </authorList>
    </citation>
    <scope>IDENTIFICATION</scope>
</reference>
<organism evidence="4">
    <name type="scientific">Gongylonema pulchrum</name>
    <dbReference type="NCBI Taxonomy" id="637853"/>
    <lineage>
        <taxon>Eukaryota</taxon>
        <taxon>Metazoa</taxon>
        <taxon>Ecdysozoa</taxon>
        <taxon>Nematoda</taxon>
        <taxon>Chromadorea</taxon>
        <taxon>Rhabditida</taxon>
        <taxon>Spirurina</taxon>
        <taxon>Spiruromorpha</taxon>
        <taxon>Spiruroidea</taxon>
        <taxon>Gongylonematidae</taxon>
        <taxon>Gongylonema</taxon>
    </lineage>
</organism>
<dbReference type="GO" id="GO:0000380">
    <property type="term" value="P:alternative mRNA splicing, via spliceosome"/>
    <property type="evidence" value="ECO:0007669"/>
    <property type="project" value="TreeGrafter"/>
</dbReference>
<dbReference type="PANTHER" id="PTHR47330">
    <property type="entry name" value="POLY(U)-BINDING-SPLICING FACTOR PUF60-B-RELATED"/>
    <property type="match status" value="1"/>
</dbReference>
<keyword evidence="3" id="KW-1185">Reference proteome</keyword>
<dbReference type="SUPFAM" id="SSF54928">
    <property type="entry name" value="RNA-binding domain, RBD"/>
    <property type="match status" value="1"/>
</dbReference>
<dbReference type="AlphaFoldDB" id="A0A183E5G5"/>
<accession>A0A183E5G5</accession>
<dbReference type="PANTHER" id="PTHR47330:SF1">
    <property type="entry name" value="POLY(U)-BINDING-SPLICING FACTOR PUF60"/>
    <property type="match status" value="1"/>
</dbReference>
<dbReference type="GO" id="GO:0071013">
    <property type="term" value="C:catalytic step 2 spliceosome"/>
    <property type="evidence" value="ECO:0007669"/>
    <property type="project" value="TreeGrafter"/>
</dbReference>
<gene>
    <name evidence="2" type="ORF">GPUH_LOCUS16206</name>
</gene>
<evidence type="ECO:0000256" key="1">
    <source>
        <dbReference type="SAM" id="MobiDB-lite"/>
    </source>
</evidence>
<feature type="region of interest" description="Disordered" evidence="1">
    <location>
        <begin position="215"/>
        <end position="303"/>
    </location>
</feature>
<feature type="compositionally biased region" description="Basic and acidic residues" evidence="1">
    <location>
        <begin position="260"/>
        <end position="282"/>
    </location>
</feature>
<dbReference type="InterPro" id="IPR035979">
    <property type="entry name" value="RBD_domain_sf"/>
</dbReference>
<evidence type="ECO:0000313" key="4">
    <source>
        <dbReference type="WBParaSite" id="GPUH_0001622801-mRNA-1"/>
    </source>
</evidence>
<reference evidence="2 3" key="2">
    <citation type="submission" date="2018-11" db="EMBL/GenBank/DDBJ databases">
        <authorList>
            <consortium name="Pathogen Informatics"/>
        </authorList>
    </citation>
    <scope>NUCLEOTIDE SEQUENCE [LARGE SCALE GENOMIC DNA]</scope>
</reference>
<feature type="compositionally biased region" description="Pro residues" evidence="1">
    <location>
        <begin position="111"/>
        <end position="126"/>
    </location>
</feature>
<evidence type="ECO:0000313" key="2">
    <source>
        <dbReference type="EMBL" id="VDN27449.1"/>
    </source>
</evidence>
<dbReference type="Proteomes" id="UP000271098">
    <property type="component" value="Unassembled WGS sequence"/>
</dbReference>
<dbReference type="Gene3D" id="3.30.70.330">
    <property type="match status" value="1"/>
</dbReference>
<dbReference type="InterPro" id="IPR051974">
    <property type="entry name" value="PUF60_regulator"/>
</dbReference>
<proteinExistence type="predicted"/>
<dbReference type="GO" id="GO:0071011">
    <property type="term" value="C:precatalytic spliceosome"/>
    <property type="evidence" value="ECO:0007669"/>
    <property type="project" value="TreeGrafter"/>
</dbReference>
<protein>
    <submittedName>
        <fullName evidence="4">RRM domain-containing protein</fullName>
    </submittedName>
</protein>
<sequence>MVAHGSSPQPYGTPTTVPPIGVATVPPVGIATVPPVAVAPAIPAVGIATRPAVAVATPPPPPAAASTSGLYSPTVPPPPPPTTVTPVYQASGFLTTITLNSVTCAASDNIPTPPPPAGTPPLPPGSPVASGGRRGFGGYAKQTPPVQVVIPPPQVISSVPLPASSIPVPPAAVSSIPPPPPVMLAPTQSLISRINIGTATKNCSVEPATFAPLPANIAPVDRKPTASAGSSGTGQLAIDQASTSSSDSMSLVLADSSIPGRRDLQKVHGSSKDKGSKSDDKSHYKKKKKKPTSSGPKGPQLNTPQALEAASRAGELNDQMAAQIANSDDVSLAAQEGLEIRVKVFLQVVIAQDPANGTVKIFVRFESTQEADAARQALDKRYFAGREILAQHYDQILFDHNDYSG</sequence>
<name>A0A183E5G5_9BILA</name>